<feature type="transmembrane region" description="Helical" evidence="1">
    <location>
        <begin position="60"/>
        <end position="78"/>
    </location>
</feature>
<proteinExistence type="predicted"/>
<feature type="transmembrane region" description="Helical" evidence="1">
    <location>
        <begin position="27"/>
        <end position="48"/>
    </location>
</feature>
<keyword evidence="3" id="KW-1185">Reference proteome</keyword>
<keyword evidence="1" id="KW-0472">Membrane</keyword>
<protein>
    <submittedName>
        <fullName evidence="2">Uncharacterized protein</fullName>
    </submittedName>
</protein>
<dbReference type="Proteomes" id="UP001461498">
    <property type="component" value="Unassembled WGS sequence"/>
</dbReference>
<dbReference type="EMBL" id="JAPXFL010000007">
    <property type="protein sequence ID" value="KAK9504470.1"/>
    <property type="molecule type" value="Genomic_DNA"/>
</dbReference>
<dbReference type="AlphaFoldDB" id="A0AAW1D2N6"/>
<organism evidence="2 3">
    <name type="scientific">Rhynocoris fuscipes</name>
    <dbReference type="NCBI Taxonomy" id="488301"/>
    <lineage>
        <taxon>Eukaryota</taxon>
        <taxon>Metazoa</taxon>
        <taxon>Ecdysozoa</taxon>
        <taxon>Arthropoda</taxon>
        <taxon>Hexapoda</taxon>
        <taxon>Insecta</taxon>
        <taxon>Pterygota</taxon>
        <taxon>Neoptera</taxon>
        <taxon>Paraneoptera</taxon>
        <taxon>Hemiptera</taxon>
        <taxon>Heteroptera</taxon>
        <taxon>Panheteroptera</taxon>
        <taxon>Cimicomorpha</taxon>
        <taxon>Reduviidae</taxon>
        <taxon>Harpactorinae</taxon>
        <taxon>Harpactorini</taxon>
        <taxon>Rhynocoris</taxon>
    </lineage>
</organism>
<evidence type="ECO:0000256" key="1">
    <source>
        <dbReference type="SAM" id="Phobius"/>
    </source>
</evidence>
<keyword evidence="1" id="KW-1133">Transmembrane helix</keyword>
<name>A0AAW1D2N6_9HEMI</name>
<comment type="caution">
    <text evidence="2">The sequence shown here is derived from an EMBL/GenBank/DDBJ whole genome shotgun (WGS) entry which is preliminary data.</text>
</comment>
<evidence type="ECO:0000313" key="2">
    <source>
        <dbReference type="EMBL" id="KAK9504470.1"/>
    </source>
</evidence>
<accession>A0AAW1D2N6</accession>
<evidence type="ECO:0000313" key="3">
    <source>
        <dbReference type="Proteomes" id="UP001461498"/>
    </source>
</evidence>
<reference evidence="2 3" key="1">
    <citation type="submission" date="2022-12" db="EMBL/GenBank/DDBJ databases">
        <title>Chromosome-level genome assembly of true bugs.</title>
        <authorList>
            <person name="Ma L."/>
            <person name="Li H."/>
        </authorList>
    </citation>
    <scope>NUCLEOTIDE SEQUENCE [LARGE SCALE GENOMIC DNA]</scope>
    <source>
        <strain evidence="2">Lab_2022b</strain>
    </source>
</reference>
<feature type="transmembrane region" description="Helical" evidence="1">
    <location>
        <begin position="116"/>
        <end position="137"/>
    </location>
</feature>
<keyword evidence="1" id="KW-0812">Transmembrane</keyword>
<sequence>MSSEFDDEDSYGVVGLRCCQLPQFVQLIAYIPSFVFIIAYVLCVRQALLVDLPHRGRISFIIKVVLGAFFFGQSYEVWVRIIRAVNSIVDHYFSDQLYKQYLNIECETWIIPKPEIIKLSLCFLLSTVPILVWYIVYKQQQRFRFMWMDLRRRYRGELGSGRYYLSRPCRALEAPNTISEPVILRKTRSDFDFVTATKHTHNFRHSKSF</sequence>
<gene>
    <name evidence="2" type="ORF">O3M35_010794</name>
</gene>